<evidence type="ECO:0000313" key="2">
    <source>
        <dbReference type="Proteomes" id="UP001324427"/>
    </source>
</evidence>
<reference evidence="1 2" key="1">
    <citation type="submission" date="2021-11" db="EMBL/GenBank/DDBJ databases">
        <title>Black yeast isolated from Biological Soil Crust.</title>
        <authorList>
            <person name="Kurbessoian T."/>
        </authorList>
    </citation>
    <scope>NUCLEOTIDE SEQUENCE [LARGE SCALE GENOMIC DNA]</scope>
    <source>
        <strain evidence="1 2">CCFEE 5522</strain>
    </source>
</reference>
<organism evidence="1 2">
    <name type="scientific">Oleoguttula mirabilis</name>
    <dbReference type="NCBI Taxonomy" id="1507867"/>
    <lineage>
        <taxon>Eukaryota</taxon>
        <taxon>Fungi</taxon>
        <taxon>Dikarya</taxon>
        <taxon>Ascomycota</taxon>
        <taxon>Pezizomycotina</taxon>
        <taxon>Dothideomycetes</taxon>
        <taxon>Dothideomycetidae</taxon>
        <taxon>Mycosphaerellales</taxon>
        <taxon>Teratosphaeriaceae</taxon>
        <taxon>Oleoguttula</taxon>
    </lineage>
</organism>
<proteinExistence type="predicted"/>
<evidence type="ECO:0000313" key="1">
    <source>
        <dbReference type="EMBL" id="KAK4545829.1"/>
    </source>
</evidence>
<keyword evidence="2" id="KW-1185">Reference proteome</keyword>
<protein>
    <submittedName>
        <fullName evidence="1">Uncharacterized protein</fullName>
    </submittedName>
</protein>
<dbReference type="EMBL" id="JAVFHQ010000017">
    <property type="protein sequence ID" value="KAK4545829.1"/>
    <property type="molecule type" value="Genomic_DNA"/>
</dbReference>
<gene>
    <name evidence="1" type="ORF">LTR36_002393</name>
</gene>
<dbReference type="AlphaFoldDB" id="A0AAV9JKM5"/>
<accession>A0AAV9JKM5</accession>
<name>A0AAV9JKM5_9PEZI</name>
<comment type="caution">
    <text evidence="1">The sequence shown here is derived from an EMBL/GenBank/DDBJ whole genome shotgun (WGS) entry which is preliminary data.</text>
</comment>
<dbReference type="Proteomes" id="UP001324427">
    <property type="component" value="Unassembled WGS sequence"/>
</dbReference>
<sequence>MPVRAKILNKVGLRFPGLHTPPSYAGFVRDLVSYPENVKAVAAMDKTVVDREYERLVRQRYTHDDSAVRRSLDEVTGVSYDRRATVDRTTQAKNKNGQLTWEKHIGKHTQHDSAASIPGDVAELIESLRLPGVGMHPTAARGKGRKNDGWEKQIYLDYAAKTEKDSASVSFTKAITDHCFRYSTSKATGANKGTSASSVGWPAIERAVKRAGL</sequence>